<name>A0A2N8SQN2_STUST</name>
<dbReference type="RefSeq" id="WP_102847038.1">
    <property type="nucleotide sequence ID" value="NZ_JAMOIG010000022.1"/>
</dbReference>
<accession>A0A2N8SQN2</accession>
<feature type="domain" description="Siroheme decarboxylase NirL-like HTH" evidence="2">
    <location>
        <begin position="18"/>
        <end position="63"/>
    </location>
</feature>
<dbReference type="Gene3D" id="3.30.70.3460">
    <property type="match status" value="1"/>
</dbReference>
<feature type="domain" description="Siroheme decarboxylase AsnC-like ligand binding" evidence="1">
    <location>
        <begin position="73"/>
        <end position="160"/>
    </location>
</feature>
<protein>
    <submittedName>
        <fullName evidence="3">Nitrite reductase</fullName>
    </submittedName>
</protein>
<dbReference type="Proteomes" id="UP000235897">
    <property type="component" value="Unassembled WGS sequence"/>
</dbReference>
<gene>
    <name evidence="3" type="ORF">CXL00_14120</name>
</gene>
<proteinExistence type="predicted"/>
<dbReference type="InterPro" id="IPR040523">
    <property type="entry name" value="AsnC_trans_reg2"/>
</dbReference>
<comment type="caution">
    <text evidence="3">The sequence shown here is derived from an EMBL/GenBank/DDBJ whole genome shotgun (WGS) entry which is preliminary data.</text>
</comment>
<dbReference type="Pfam" id="PF17805">
    <property type="entry name" value="AsnC_trans_reg2"/>
    <property type="match status" value="1"/>
</dbReference>
<evidence type="ECO:0000313" key="3">
    <source>
        <dbReference type="EMBL" id="PNG04800.1"/>
    </source>
</evidence>
<dbReference type="EMBL" id="POUW01000005">
    <property type="protein sequence ID" value="PNG04800.1"/>
    <property type="molecule type" value="Genomic_DNA"/>
</dbReference>
<evidence type="ECO:0000313" key="4">
    <source>
        <dbReference type="Proteomes" id="UP000235897"/>
    </source>
</evidence>
<dbReference type="Pfam" id="PF22451">
    <property type="entry name" value="NirdL-like_HTH"/>
    <property type="match status" value="1"/>
</dbReference>
<dbReference type="AlphaFoldDB" id="A0A2N8SQN2"/>
<sequence length="170" mass="18917">MSACTSPFEPAQQAELARRLVSLTEGGLPLVDDPWGWLAERLELSVEATLALLQQLQAGGAIRRIAAVPNHYRLGYRHNGMTVWDVDDGEIARLGPLIGAQAFVSHCYRRPRQDDWRYNLFAMVHGRSAEEIDGYRAEIRALLGSACRADEMLVSSRILKKTGLRVGSRT</sequence>
<evidence type="ECO:0000259" key="1">
    <source>
        <dbReference type="Pfam" id="PF17805"/>
    </source>
</evidence>
<dbReference type="OrthoDB" id="5568033at2"/>
<evidence type="ECO:0000259" key="2">
    <source>
        <dbReference type="Pfam" id="PF22451"/>
    </source>
</evidence>
<dbReference type="InterPro" id="IPR053953">
    <property type="entry name" value="NirdL-like_HTH"/>
</dbReference>
<organism evidence="3 4">
    <name type="scientific">Stutzerimonas stutzeri</name>
    <name type="common">Pseudomonas stutzeri</name>
    <dbReference type="NCBI Taxonomy" id="316"/>
    <lineage>
        <taxon>Bacteria</taxon>
        <taxon>Pseudomonadati</taxon>
        <taxon>Pseudomonadota</taxon>
        <taxon>Gammaproteobacteria</taxon>
        <taxon>Pseudomonadales</taxon>
        <taxon>Pseudomonadaceae</taxon>
        <taxon>Stutzerimonas</taxon>
    </lineage>
</organism>
<reference evidence="3 4" key="1">
    <citation type="submission" date="2018-01" db="EMBL/GenBank/DDBJ databases">
        <title>Denitrification phenotypes of diverse strains of Pseudomonas stutzeri.</title>
        <authorList>
            <person name="Milligan D.A."/>
            <person name="Bergaust L."/>
            <person name="Bakken L.R."/>
            <person name="Frostegard A."/>
        </authorList>
    </citation>
    <scope>NUCLEOTIDE SEQUENCE [LARGE SCALE GENOMIC DNA]</scope>
    <source>
        <strain evidence="3 4">28a3</strain>
    </source>
</reference>